<protein>
    <submittedName>
        <fullName evidence="1">Uncharacterized protein</fullName>
    </submittedName>
</protein>
<evidence type="ECO:0000313" key="1">
    <source>
        <dbReference type="EMBL" id="ERI84464.1"/>
    </source>
</evidence>
<comment type="caution">
    <text evidence="1">The sequence shown here is derived from an EMBL/GenBank/DDBJ whole genome shotgun (WGS) entry which is preliminary data.</text>
</comment>
<dbReference type="Proteomes" id="UP000016496">
    <property type="component" value="Unassembled WGS sequence"/>
</dbReference>
<name>U2C1X4_9BACE</name>
<dbReference type="AlphaFoldDB" id="U2C1X4"/>
<sequence length="49" mass="5964">MTFWRFQKTSFEDVLLAFTFGNSLIYRNKKLIKLLYEQVRTAKSRKKFA</sequence>
<dbReference type="HOGENOM" id="CLU_3132488_0_0_10"/>
<dbReference type="EMBL" id="AWSV01000124">
    <property type="protein sequence ID" value="ERI84464.1"/>
    <property type="molecule type" value="Genomic_DNA"/>
</dbReference>
<accession>U2C1X4</accession>
<organism evidence="1 2">
    <name type="scientific">Bacteroides pyogenes F0041</name>
    <dbReference type="NCBI Taxonomy" id="1321819"/>
    <lineage>
        <taxon>Bacteria</taxon>
        <taxon>Pseudomonadati</taxon>
        <taxon>Bacteroidota</taxon>
        <taxon>Bacteroidia</taxon>
        <taxon>Bacteroidales</taxon>
        <taxon>Bacteroidaceae</taxon>
        <taxon>Bacteroides</taxon>
    </lineage>
</organism>
<reference evidence="1 2" key="1">
    <citation type="submission" date="2013-08" db="EMBL/GenBank/DDBJ databases">
        <authorList>
            <person name="Weinstock G."/>
            <person name="Sodergren E."/>
            <person name="Wylie T."/>
            <person name="Fulton L."/>
            <person name="Fulton R."/>
            <person name="Fronick C."/>
            <person name="O'Laughlin M."/>
            <person name="Godfrey J."/>
            <person name="Miner T."/>
            <person name="Herter B."/>
            <person name="Appelbaum E."/>
            <person name="Cordes M."/>
            <person name="Lek S."/>
            <person name="Wollam A."/>
            <person name="Pepin K.H."/>
            <person name="Palsikar V.B."/>
            <person name="Mitreva M."/>
            <person name="Wilson R.K."/>
        </authorList>
    </citation>
    <scope>NUCLEOTIDE SEQUENCE [LARGE SCALE GENOMIC DNA]</scope>
    <source>
        <strain evidence="1 2">F0041</strain>
    </source>
</reference>
<proteinExistence type="predicted"/>
<evidence type="ECO:0000313" key="2">
    <source>
        <dbReference type="Proteomes" id="UP000016496"/>
    </source>
</evidence>
<gene>
    <name evidence="1" type="ORF">HMPREF1981_02386</name>
</gene>